<name>A0A225SM22_9BURK</name>
<comment type="caution">
    <text evidence="1">The sequence shown here is derived from an EMBL/GenBank/DDBJ whole genome shotgun (WGS) entry which is preliminary data.</text>
</comment>
<evidence type="ECO:0000313" key="2">
    <source>
        <dbReference type="Proteomes" id="UP000214747"/>
    </source>
</evidence>
<proteinExistence type="predicted"/>
<reference evidence="1 2" key="1">
    <citation type="journal article" date="2010" name="Int. J. Syst. Evol. Microbiol.">
        <title>Reclassification of Herbaspirillum putei as a later heterotypic synonym of Herbaspirillum huttiense, with the description of H. huttiense subsp. huttiense subsp. nov. and H. huttiense subsp. putei subsp. nov., comb. nov., and description of Herbaspirillum aquaticum sp. nov.</title>
        <authorList>
            <person name="Dobritsa A.P."/>
            <person name="Reddy M.C."/>
            <person name="Samadpour M."/>
        </authorList>
    </citation>
    <scope>NUCLEOTIDE SEQUENCE [LARGE SCALE GENOMIC DNA]</scope>
    <source>
        <strain evidence="1 2">IEH 4430</strain>
    </source>
</reference>
<organism evidence="1 2">
    <name type="scientific">Herbaspirillum aquaticum</name>
    <dbReference type="NCBI Taxonomy" id="568783"/>
    <lineage>
        <taxon>Bacteria</taxon>
        <taxon>Pseudomonadati</taxon>
        <taxon>Pseudomonadota</taxon>
        <taxon>Betaproteobacteria</taxon>
        <taxon>Burkholderiales</taxon>
        <taxon>Oxalobacteraceae</taxon>
        <taxon>Herbaspirillum</taxon>
    </lineage>
</organism>
<evidence type="ECO:0000313" key="1">
    <source>
        <dbReference type="EMBL" id="OWY32017.1"/>
    </source>
</evidence>
<gene>
    <name evidence="1" type="ORF">CEJ45_23365</name>
</gene>
<protein>
    <submittedName>
        <fullName evidence="1">DUF2190 domain-containing protein</fullName>
    </submittedName>
</protein>
<accession>A0A225SM22</accession>
<dbReference type="Proteomes" id="UP000214747">
    <property type="component" value="Unassembled WGS sequence"/>
</dbReference>
<dbReference type="RefSeq" id="WP_088757397.1">
    <property type="nucleotide sequence ID" value="NZ_NJGV01000031.1"/>
</dbReference>
<sequence>MRVPNTVLNYAAETALAKFRIVCYGATDGSVKQAAASTDLMIGVTEGFTYAAGDRADIVRSGPAEIEFGGPVTRGQPLTSDAVGRAIAAAPAAGVNARIIGYAEVSGVLGDIGSVYVGAEMIQG</sequence>
<keyword evidence="2" id="KW-1185">Reference proteome</keyword>
<dbReference type="AlphaFoldDB" id="A0A225SM22"/>
<dbReference type="EMBL" id="NJGV01000031">
    <property type="protein sequence ID" value="OWY32017.1"/>
    <property type="molecule type" value="Genomic_DNA"/>
</dbReference>